<keyword evidence="3" id="KW-0274">FAD</keyword>
<dbReference type="PANTHER" id="PTHR43400:SF10">
    <property type="entry name" value="3-OXOSTEROID 1-DEHYDROGENASE"/>
    <property type="match status" value="1"/>
</dbReference>
<evidence type="ECO:0000256" key="4">
    <source>
        <dbReference type="ARBA" id="ARBA00023002"/>
    </source>
</evidence>
<feature type="region of interest" description="Disordered" evidence="5">
    <location>
        <begin position="73"/>
        <end position="92"/>
    </location>
</feature>
<evidence type="ECO:0000313" key="7">
    <source>
        <dbReference type="EMBL" id="MRX81984.1"/>
    </source>
</evidence>
<evidence type="ECO:0000256" key="1">
    <source>
        <dbReference type="ARBA" id="ARBA00001974"/>
    </source>
</evidence>
<dbReference type="GO" id="GO:0033765">
    <property type="term" value="F:steroid dehydrogenase activity, acting on the CH-CH group of donors"/>
    <property type="evidence" value="ECO:0007669"/>
    <property type="project" value="UniProtKB-ARBA"/>
</dbReference>
<dbReference type="GO" id="GO:0008202">
    <property type="term" value="P:steroid metabolic process"/>
    <property type="evidence" value="ECO:0007669"/>
    <property type="project" value="UniProtKB-ARBA"/>
</dbReference>
<keyword evidence="4" id="KW-0560">Oxidoreductase</keyword>
<evidence type="ECO:0000256" key="2">
    <source>
        <dbReference type="ARBA" id="ARBA00022630"/>
    </source>
</evidence>
<dbReference type="SUPFAM" id="SSF51905">
    <property type="entry name" value="FAD/NAD(P)-binding domain"/>
    <property type="match status" value="1"/>
</dbReference>
<dbReference type="PANTHER" id="PTHR43400">
    <property type="entry name" value="FUMARATE REDUCTASE"/>
    <property type="match status" value="1"/>
</dbReference>
<dbReference type="InterPro" id="IPR050315">
    <property type="entry name" value="FAD-oxidoreductase_2"/>
</dbReference>
<proteinExistence type="predicted"/>
<dbReference type="AlphaFoldDB" id="A0A6N7RLI2"/>
<gene>
    <name evidence="7" type="ORF">GJG86_05710</name>
</gene>
<dbReference type="InterPro" id="IPR036188">
    <property type="entry name" value="FAD/NAD-bd_sf"/>
</dbReference>
<keyword evidence="8" id="KW-1185">Reference proteome</keyword>
<comment type="cofactor">
    <cofactor evidence="1">
        <name>FAD</name>
        <dbReference type="ChEBI" id="CHEBI:57692"/>
    </cofactor>
</comment>
<dbReference type="EMBL" id="VTFY01000003">
    <property type="protein sequence ID" value="MRX81984.1"/>
    <property type="molecule type" value="Genomic_DNA"/>
</dbReference>
<accession>A0A6N7RLI2</accession>
<sequence>MKIPPSPPCFPLGNEPGHRHTRNRTKRHKCCRADVHSRRVVHMTKELSRRAFLVGAGALGTGLAASMAGCAPQASATSDSKSATSNWSTTDGPAFLATPEPIVDIKETLEADVVVVGLGVAGVSATRSAAEEDLKVVALERCAEPSARSSQFAAFNTDNARMMGIEDVDTTELVNEMMVQTGHRANFRVLKNWADHCGEAFDWYASAYDGLLWQVPGGEQLDQATQYYVGNSNIYQPYRYGVDHERVFTGTLSFRTPEKGHKPIMFANFEKAQATGNVDARFNARARQLVKDGDRIAGVVFEDVTTGEHTQVNAKKGVVLATGGYVRNEELLAYYIPWIYNLKDKFTFTYAHMDANGEFTDQGDGMLMGHWAGGHIEEGPHCAMAHGDLGKLGVAAFLQLNANGERYINEDLTNDHFGSAILRQPDATIYQIFDANFPEQITSMQGGLGSVTKASPEVVETVDEWTSAKGDTIDELIKNLGVTGEVATTMKAEIERYSELARAGKDEDFGKTPERMFPLETAPFYAIKYEVSGGPSDDAHDALRCLVTMSGLSTNQHAQVLDENKHVMPGLFAVGNTQGGRFLGDYPATLAGASHSLAMTYGYLTGKYLAEQG</sequence>
<evidence type="ECO:0000259" key="6">
    <source>
        <dbReference type="Pfam" id="PF00890"/>
    </source>
</evidence>
<dbReference type="Gene3D" id="3.50.50.60">
    <property type="entry name" value="FAD/NAD(P)-binding domain"/>
    <property type="match status" value="1"/>
</dbReference>
<feature type="compositionally biased region" description="Low complexity" evidence="5">
    <location>
        <begin position="73"/>
        <end position="85"/>
    </location>
</feature>
<dbReference type="Pfam" id="PF00890">
    <property type="entry name" value="FAD_binding_2"/>
    <property type="match status" value="1"/>
</dbReference>
<feature type="domain" description="FAD-dependent oxidoreductase 2 FAD-binding" evidence="6">
    <location>
        <begin position="112"/>
        <end position="583"/>
    </location>
</feature>
<dbReference type="Proteomes" id="UP000438093">
    <property type="component" value="Unassembled WGS sequence"/>
</dbReference>
<protein>
    <submittedName>
        <fullName evidence="7">FAD-dependent oxidoreductase</fullName>
    </submittedName>
</protein>
<evidence type="ECO:0000256" key="3">
    <source>
        <dbReference type="ARBA" id="ARBA00022827"/>
    </source>
</evidence>
<dbReference type="InterPro" id="IPR027477">
    <property type="entry name" value="Succ_DH/fumarate_Rdtase_cat_sf"/>
</dbReference>
<keyword evidence="2" id="KW-0285">Flavoprotein</keyword>
<comment type="caution">
    <text evidence="7">The sequence shown here is derived from an EMBL/GenBank/DDBJ whole genome shotgun (WGS) entry which is preliminary data.</text>
</comment>
<reference evidence="8" key="1">
    <citation type="submission" date="2019-08" db="EMBL/GenBank/DDBJ databases">
        <title>Arthrobacter sp. nov., isolated from plateau pika and Tibetan wild ass.</title>
        <authorList>
            <person name="Ge Y."/>
        </authorList>
    </citation>
    <scope>NUCLEOTIDE SEQUENCE [LARGE SCALE GENOMIC DNA]</scope>
    <source>
        <strain evidence="8">HF-4214</strain>
    </source>
</reference>
<dbReference type="PROSITE" id="PS51318">
    <property type="entry name" value="TAT"/>
    <property type="match status" value="1"/>
</dbReference>
<organism evidence="7 8">
    <name type="scientific">Eggerthella guodeyinii</name>
    <dbReference type="NCBI Taxonomy" id="2690837"/>
    <lineage>
        <taxon>Bacteria</taxon>
        <taxon>Bacillati</taxon>
        <taxon>Actinomycetota</taxon>
        <taxon>Coriobacteriia</taxon>
        <taxon>Eggerthellales</taxon>
        <taxon>Eggerthellaceae</taxon>
        <taxon>Eggerthella</taxon>
    </lineage>
</organism>
<dbReference type="Gene3D" id="3.90.700.10">
    <property type="entry name" value="Succinate dehydrogenase/fumarate reductase flavoprotein, catalytic domain"/>
    <property type="match status" value="1"/>
</dbReference>
<dbReference type="InterPro" id="IPR006311">
    <property type="entry name" value="TAT_signal"/>
</dbReference>
<evidence type="ECO:0000313" key="8">
    <source>
        <dbReference type="Proteomes" id="UP000438093"/>
    </source>
</evidence>
<feature type="region of interest" description="Disordered" evidence="5">
    <location>
        <begin position="1"/>
        <end position="27"/>
    </location>
</feature>
<name>A0A6N7RLI2_9ACTN</name>
<dbReference type="SUPFAM" id="SSF56425">
    <property type="entry name" value="Succinate dehydrogenase/fumarate reductase flavoprotein, catalytic domain"/>
    <property type="match status" value="1"/>
</dbReference>
<evidence type="ECO:0000256" key="5">
    <source>
        <dbReference type="SAM" id="MobiDB-lite"/>
    </source>
</evidence>
<dbReference type="InterPro" id="IPR003953">
    <property type="entry name" value="FAD-dep_OxRdtase_2_FAD-bd"/>
</dbReference>
<feature type="compositionally biased region" description="Pro residues" evidence="5">
    <location>
        <begin position="1"/>
        <end position="10"/>
    </location>
</feature>